<keyword evidence="4" id="KW-1185">Reference proteome</keyword>
<dbReference type="PRINTS" id="PR00069">
    <property type="entry name" value="ALDKETRDTASE"/>
</dbReference>
<dbReference type="PANTHER" id="PTHR43625:SF40">
    <property type="entry name" value="ALDO-KETO REDUCTASE YAKC [NADP(+)]"/>
    <property type="match status" value="1"/>
</dbReference>
<dbReference type="STRING" id="1380566.A0A179F5R3"/>
<evidence type="ECO:0000313" key="3">
    <source>
        <dbReference type="EMBL" id="OAQ60776.1"/>
    </source>
</evidence>
<dbReference type="GeneID" id="28849829"/>
<organism evidence="3 4">
    <name type="scientific">Pochonia chlamydosporia 170</name>
    <dbReference type="NCBI Taxonomy" id="1380566"/>
    <lineage>
        <taxon>Eukaryota</taxon>
        <taxon>Fungi</taxon>
        <taxon>Dikarya</taxon>
        <taxon>Ascomycota</taxon>
        <taxon>Pezizomycotina</taxon>
        <taxon>Sordariomycetes</taxon>
        <taxon>Hypocreomycetidae</taxon>
        <taxon>Hypocreales</taxon>
        <taxon>Clavicipitaceae</taxon>
        <taxon>Pochonia</taxon>
    </lineage>
</organism>
<dbReference type="KEGG" id="pchm:VFPPC_06870"/>
<dbReference type="GO" id="GO:0016491">
    <property type="term" value="F:oxidoreductase activity"/>
    <property type="evidence" value="ECO:0007669"/>
    <property type="project" value="UniProtKB-KW"/>
</dbReference>
<gene>
    <name evidence="3" type="ORF">VFPPC_06870</name>
</gene>
<dbReference type="OrthoDB" id="37537at2759"/>
<dbReference type="AlphaFoldDB" id="A0A179F5R3"/>
<dbReference type="SUPFAM" id="SSF51430">
    <property type="entry name" value="NAD(P)-linked oxidoreductase"/>
    <property type="match status" value="1"/>
</dbReference>
<dbReference type="RefSeq" id="XP_018138654.1">
    <property type="nucleotide sequence ID" value="XM_018285835.1"/>
</dbReference>
<sequence>MSLPQRALGRNGPPVSSIGLGFGSLSGFYGAPGTRAKKLALLDHAYNAGLRFWDLSDVYGDSEEVVGEWFKRSGKRDEVCLCTKFSLQRQPDGKHTFRSDPDFVKESCDKSLERMGVNTIDLYYCHMVDGVTPIERTVEAVMELKKEGKIRHIGLSGVSANTLRRAHAVHPIAALQWEYSLFTLDIESSTSNVLKTCRELGVSLVAFSPIGRGVLTGQFQSHQDIPEGDLRRFYPKYAEENFPEIMKLVQVIREVADTHQTTPAQVALAWLLAQGPEIIPIPGTKTAARMDENAASAMLQLSDEELKKIRDQAEAVDIEGTRYPTAVMATLNQDTPPLQTSE</sequence>
<dbReference type="Proteomes" id="UP000078397">
    <property type="component" value="Unassembled WGS sequence"/>
</dbReference>
<dbReference type="Gene3D" id="3.20.20.100">
    <property type="entry name" value="NADP-dependent oxidoreductase domain"/>
    <property type="match status" value="1"/>
</dbReference>
<dbReference type="InterPro" id="IPR050791">
    <property type="entry name" value="Aldo-Keto_reductase"/>
</dbReference>
<keyword evidence="1" id="KW-0560">Oxidoreductase</keyword>
<dbReference type="InterPro" id="IPR023210">
    <property type="entry name" value="NADP_OxRdtase_dom"/>
</dbReference>
<feature type="domain" description="NADP-dependent oxidoreductase" evidence="2">
    <location>
        <begin position="18"/>
        <end position="311"/>
    </location>
</feature>
<dbReference type="GO" id="GO:0005737">
    <property type="term" value="C:cytoplasm"/>
    <property type="evidence" value="ECO:0007669"/>
    <property type="project" value="TreeGrafter"/>
</dbReference>
<dbReference type="InterPro" id="IPR036812">
    <property type="entry name" value="NAD(P)_OxRdtase_dom_sf"/>
</dbReference>
<dbReference type="Pfam" id="PF00248">
    <property type="entry name" value="Aldo_ket_red"/>
    <property type="match status" value="1"/>
</dbReference>
<protein>
    <submittedName>
        <fullName evidence="3">Aldo/keto reductase</fullName>
    </submittedName>
</protein>
<comment type="caution">
    <text evidence="3">The sequence shown here is derived from an EMBL/GenBank/DDBJ whole genome shotgun (WGS) entry which is preliminary data.</text>
</comment>
<dbReference type="InterPro" id="IPR020471">
    <property type="entry name" value="AKR"/>
</dbReference>
<reference evidence="3 4" key="1">
    <citation type="journal article" date="2016" name="PLoS Pathog.">
        <title>Biosynthesis of antibiotic leucinostatins in bio-control fungus Purpureocillium lilacinum and their inhibition on phytophthora revealed by genome mining.</title>
        <authorList>
            <person name="Wang G."/>
            <person name="Liu Z."/>
            <person name="Lin R."/>
            <person name="Li E."/>
            <person name="Mao Z."/>
            <person name="Ling J."/>
            <person name="Yang Y."/>
            <person name="Yin W.B."/>
            <person name="Xie B."/>
        </authorList>
    </citation>
    <scope>NUCLEOTIDE SEQUENCE [LARGE SCALE GENOMIC DNA]</scope>
    <source>
        <strain evidence="3">170</strain>
    </source>
</reference>
<dbReference type="EMBL" id="LSBJ02000008">
    <property type="protein sequence ID" value="OAQ60776.1"/>
    <property type="molecule type" value="Genomic_DNA"/>
</dbReference>
<accession>A0A179F5R3</accession>
<evidence type="ECO:0000259" key="2">
    <source>
        <dbReference type="Pfam" id="PF00248"/>
    </source>
</evidence>
<proteinExistence type="predicted"/>
<name>A0A179F5R3_METCM</name>
<evidence type="ECO:0000313" key="4">
    <source>
        <dbReference type="Proteomes" id="UP000078397"/>
    </source>
</evidence>
<evidence type="ECO:0000256" key="1">
    <source>
        <dbReference type="ARBA" id="ARBA00023002"/>
    </source>
</evidence>
<dbReference type="PANTHER" id="PTHR43625">
    <property type="entry name" value="AFLATOXIN B1 ALDEHYDE REDUCTASE"/>
    <property type="match status" value="1"/>
</dbReference>